<dbReference type="EMBL" id="AJYA01000070">
    <property type="protein sequence ID" value="EIM72998.1"/>
    <property type="molecule type" value="Genomic_DNA"/>
</dbReference>
<dbReference type="Proteomes" id="UP000005551">
    <property type="component" value="Unassembled WGS sequence"/>
</dbReference>
<feature type="binding site" evidence="4">
    <location>
        <begin position="8"/>
        <end position="12"/>
    </location>
    <ligand>
        <name>ATP</name>
        <dbReference type="ChEBI" id="CHEBI:30616"/>
    </ligand>
</feature>
<evidence type="ECO:0000313" key="6">
    <source>
        <dbReference type="EMBL" id="EIM72998.1"/>
    </source>
</evidence>
<evidence type="ECO:0000313" key="7">
    <source>
        <dbReference type="Proteomes" id="UP000005551"/>
    </source>
</evidence>
<dbReference type="PIRSF" id="PIRSF006806">
    <property type="entry name" value="FTHF_cligase"/>
    <property type="match status" value="1"/>
</dbReference>
<dbReference type="AlphaFoldDB" id="I5BTU6"/>
<comment type="similarity">
    <text evidence="1 5">Belongs to the 5-formyltetrahydrofolate cyclo-ligase family.</text>
</comment>
<dbReference type="Gene3D" id="3.40.50.10420">
    <property type="entry name" value="NagB/RpiA/CoA transferase-like"/>
    <property type="match status" value="1"/>
</dbReference>
<dbReference type="STRING" id="1189621.A3SI_18909"/>
<dbReference type="GO" id="GO:0035999">
    <property type="term" value="P:tetrahydrofolate interconversion"/>
    <property type="evidence" value="ECO:0007669"/>
    <property type="project" value="TreeGrafter"/>
</dbReference>
<dbReference type="GO" id="GO:0046872">
    <property type="term" value="F:metal ion binding"/>
    <property type="evidence" value="ECO:0007669"/>
    <property type="project" value="UniProtKB-KW"/>
</dbReference>
<dbReference type="OrthoDB" id="9801938at2"/>
<dbReference type="Pfam" id="PF01812">
    <property type="entry name" value="5-FTHF_cyc-lig"/>
    <property type="match status" value="1"/>
</dbReference>
<organism evidence="6 7">
    <name type="scientific">Nitritalea halalkaliphila LW7</name>
    <dbReference type="NCBI Taxonomy" id="1189621"/>
    <lineage>
        <taxon>Bacteria</taxon>
        <taxon>Pseudomonadati</taxon>
        <taxon>Bacteroidota</taxon>
        <taxon>Cytophagia</taxon>
        <taxon>Cytophagales</taxon>
        <taxon>Cyclobacteriaceae</taxon>
        <taxon>Nitritalea</taxon>
    </lineage>
</organism>
<evidence type="ECO:0000256" key="3">
    <source>
        <dbReference type="ARBA" id="ARBA00022840"/>
    </source>
</evidence>
<keyword evidence="6" id="KW-0436">Ligase</keyword>
<comment type="catalytic activity">
    <reaction evidence="5">
        <text>(6S)-5-formyl-5,6,7,8-tetrahydrofolate + ATP = (6R)-5,10-methenyltetrahydrofolate + ADP + phosphate</text>
        <dbReference type="Rhea" id="RHEA:10488"/>
        <dbReference type="ChEBI" id="CHEBI:30616"/>
        <dbReference type="ChEBI" id="CHEBI:43474"/>
        <dbReference type="ChEBI" id="CHEBI:57455"/>
        <dbReference type="ChEBI" id="CHEBI:57457"/>
        <dbReference type="ChEBI" id="CHEBI:456216"/>
        <dbReference type="EC" id="6.3.3.2"/>
    </reaction>
</comment>
<dbReference type="InterPro" id="IPR024185">
    <property type="entry name" value="FTHF_cligase-like_sf"/>
</dbReference>
<gene>
    <name evidence="6" type="ORF">A3SI_18909</name>
</gene>
<keyword evidence="2 4" id="KW-0547">Nucleotide-binding</keyword>
<feature type="binding site" evidence="4">
    <location>
        <position position="61"/>
    </location>
    <ligand>
        <name>substrate</name>
    </ligand>
</feature>
<name>I5BTU6_9BACT</name>
<dbReference type="InterPro" id="IPR037171">
    <property type="entry name" value="NagB/RpiA_transferase-like"/>
</dbReference>
<dbReference type="InterPro" id="IPR002698">
    <property type="entry name" value="FTHF_cligase"/>
</dbReference>
<keyword evidence="5" id="KW-0460">Magnesium</keyword>
<sequence>MCPEVESKQALRARYRALRRGLSAEWRAVADNRLCTAVLDYVQSLGIRHVHVFLPISRLQEVHTFPLVADLLAAGCQVYTSRMKGEEVHTVQVDDLEALERDAWGIPVPPERSGPVSEELIELVVVPLLAYNARGFRVGYGKGVYDRLLRRCRSGVYAVGLSYFPEPEIFEEEAHDVALTALCAVNSSGDQVIWHHF</sequence>
<comment type="cofactor">
    <cofactor evidence="5">
        <name>Mg(2+)</name>
        <dbReference type="ChEBI" id="CHEBI:18420"/>
    </cofactor>
</comment>
<dbReference type="PANTHER" id="PTHR23407:SF1">
    <property type="entry name" value="5-FORMYLTETRAHYDROFOLATE CYCLO-LIGASE"/>
    <property type="match status" value="1"/>
</dbReference>
<dbReference type="SUPFAM" id="SSF100950">
    <property type="entry name" value="NagB/RpiA/CoA transferase-like"/>
    <property type="match status" value="1"/>
</dbReference>
<reference evidence="6 7" key="1">
    <citation type="submission" date="2012-05" db="EMBL/GenBank/DDBJ databases">
        <title>Genome sequence of Nitritalea halalkaliphila LW7.</title>
        <authorList>
            <person name="Jangir P.K."/>
            <person name="Singh A."/>
            <person name="Shivaji S."/>
            <person name="Sharma R."/>
        </authorList>
    </citation>
    <scope>NUCLEOTIDE SEQUENCE [LARGE SCALE GENOMIC DNA]</scope>
    <source>
        <strain evidence="6 7">LW7</strain>
    </source>
</reference>
<proteinExistence type="inferred from homology"/>
<dbReference type="NCBIfam" id="TIGR02727">
    <property type="entry name" value="MTHFS_bact"/>
    <property type="match status" value="1"/>
</dbReference>
<keyword evidence="7" id="KW-1185">Reference proteome</keyword>
<dbReference type="PANTHER" id="PTHR23407">
    <property type="entry name" value="ATPASE INHIBITOR/5-FORMYLTETRAHYDROFOLATE CYCLO-LIGASE"/>
    <property type="match status" value="1"/>
</dbReference>
<evidence type="ECO:0000256" key="4">
    <source>
        <dbReference type="PIRSR" id="PIRSR006806-1"/>
    </source>
</evidence>
<evidence type="ECO:0000256" key="5">
    <source>
        <dbReference type="RuleBase" id="RU361279"/>
    </source>
</evidence>
<dbReference type="GO" id="GO:0009396">
    <property type="term" value="P:folic acid-containing compound biosynthetic process"/>
    <property type="evidence" value="ECO:0007669"/>
    <property type="project" value="TreeGrafter"/>
</dbReference>
<comment type="caution">
    <text evidence="6">The sequence shown here is derived from an EMBL/GenBank/DDBJ whole genome shotgun (WGS) entry which is preliminary data.</text>
</comment>
<dbReference type="RefSeq" id="WP_009057365.1">
    <property type="nucleotide sequence ID" value="NZ_AJYA01000070.1"/>
</dbReference>
<dbReference type="EC" id="6.3.3.2" evidence="5"/>
<evidence type="ECO:0000256" key="1">
    <source>
        <dbReference type="ARBA" id="ARBA00010638"/>
    </source>
</evidence>
<keyword evidence="5" id="KW-0479">Metal-binding</keyword>
<evidence type="ECO:0000256" key="2">
    <source>
        <dbReference type="ARBA" id="ARBA00022741"/>
    </source>
</evidence>
<keyword evidence="3 4" id="KW-0067">ATP-binding</keyword>
<feature type="binding site" evidence="4">
    <location>
        <position position="54"/>
    </location>
    <ligand>
        <name>substrate</name>
    </ligand>
</feature>
<accession>I5BTU6</accession>
<protein>
    <recommendedName>
        <fullName evidence="5">5-formyltetrahydrofolate cyclo-ligase</fullName>
        <ecNumber evidence="5">6.3.3.2</ecNumber>
    </recommendedName>
</protein>
<dbReference type="GO" id="GO:0005524">
    <property type="term" value="F:ATP binding"/>
    <property type="evidence" value="ECO:0007669"/>
    <property type="project" value="UniProtKB-KW"/>
</dbReference>
<dbReference type="GO" id="GO:0030272">
    <property type="term" value="F:5-formyltetrahydrofolate cyclo-ligase activity"/>
    <property type="evidence" value="ECO:0007669"/>
    <property type="project" value="UniProtKB-EC"/>
</dbReference>
<feature type="binding site" evidence="4">
    <location>
        <begin position="137"/>
        <end position="145"/>
    </location>
    <ligand>
        <name>ATP</name>
        <dbReference type="ChEBI" id="CHEBI:30616"/>
    </ligand>
</feature>